<feature type="repeat" description="ANK" evidence="14">
    <location>
        <begin position="592"/>
        <end position="614"/>
    </location>
</feature>
<evidence type="ECO:0000256" key="15">
    <source>
        <dbReference type="SAM" id="MobiDB-lite"/>
    </source>
</evidence>
<evidence type="ECO:0000313" key="17">
    <source>
        <dbReference type="EMBL" id="MDE49559.1"/>
    </source>
</evidence>
<evidence type="ECO:0000256" key="11">
    <source>
        <dbReference type="ARBA" id="ARBA00023298"/>
    </source>
</evidence>
<dbReference type="Pfam" id="PF13637">
    <property type="entry name" value="Ank_4"/>
    <property type="match status" value="1"/>
</dbReference>
<accession>A0A6G1SGS3</accession>
<keyword evidence="11" id="KW-0472">Membrane</keyword>
<organism evidence="17">
    <name type="scientific">Aceria tosichella</name>
    <name type="common">wheat curl mite</name>
    <dbReference type="NCBI Taxonomy" id="561515"/>
    <lineage>
        <taxon>Eukaryota</taxon>
        <taxon>Metazoa</taxon>
        <taxon>Ecdysozoa</taxon>
        <taxon>Arthropoda</taxon>
        <taxon>Chelicerata</taxon>
        <taxon>Arachnida</taxon>
        <taxon>Acari</taxon>
        <taxon>Acariformes</taxon>
        <taxon>Trombidiformes</taxon>
        <taxon>Prostigmata</taxon>
        <taxon>Eupodina</taxon>
        <taxon>Eriophyoidea</taxon>
        <taxon>Eriophyidae</taxon>
        <taxon>Eriophyinae</taxon>
        <taxon>Aceriini</taxon>
        <taxon>Aceria</taxon>
    </lineage>
</organism>
<dbReference type="FunFam" id="3.40.710.10:FF:000008">
    <property type="entry name" value="Glutaminase, isoform E"/>
    <property type="match status" value="1"/>
</dbReference>
<dbReference type="Gene3D" id="1.10.238.210">
    <property type="match status" value="1"/>
</dbReference>
<dbReference type="PANTHER" id="PTHR12544">
    <property type="entry name" value="GLUTAMINASE"/>
    <property type="match status" value="1"/>
</dbReference>
<evidence type="ECO:0000256" key="12">
    <source>
        <dbReference type="ARBA" id="ARBA00049534"/>
    </source>
</evidence>
<evidence type="ECO:0000256" key="7">
    <source>
        <dbReference type="ARBA" id="ARBA00022737"/>
    </source>
</evidence>
<dbReference type="GO" id="GO:0044218">
    <property type="term" value="C:other organism cell membrane"/>
    <property type="evidence" value="ECO:0007669"/>
    <property type="project" value="UniProtKB-KW"/>
</dbReference>
<keyword evidence="11" id="KW-1053">Target membrane</keyword>
<dbReference type="GO" id="GO:0044231">
    <property type="term" value="C:host cell presynaptic membrane"/>
    <property type="evidence" value="ECO:0007669"/>
    <property type="project" value="UniProtKB-KW"/>
</dbReference>
<dbReference type="EMBL" id="GGYP01004788">
    <property type="protein sequence ID" value="MDE49559.1"/>
    <property type="molecule type" value="Transcribed_RNA"/>
</dbReference>
<evidence type="ECO:0000256" key="8">
    <source>
        <dbReference type="ARBA" id="ARBA00022801"/>
    </source>
</evidence>
<dbReference type="InterPro" id="IPR002110">
    <property type="entry name" value="Ankyrin_rpt"/>
</dbReference>
<keyword evidence="9" id="KW-0528">Neurotoxin</keyword>
<evidence type="ECO:0000256" key="13">
    <source>
        <dbReference type="ARBA" id="ARBA00077251"/>
    </source>
</evidence>
<dbReference type="InterPro" id="IPR041541">
    <property type="entry name" value="Glutaminase_EF-hand"/>
</dbReference>
<dbReference type="PROSITE" id="PS50297">
    <property type="entry name" value="ANK_REP_REGION"/>
    <property type="match status" value="1"/>
</dbReference>
<feature type="domain" description="Glutaminase EF-hand" evidence="16">
    <location>
        <begin position="140"/>
        <end position="220"/>
    </location>
</feature>
<evidence type="ECO:0000256" key="14">
    <source>
        <dbReference type="PROSITE-ProRule" id="PRU00023"/>
    </source>
</evidence>
<dbReference type="PANTHER" id="PTHR12544:SF29">
    <property type="entry name" value="GLUTAMINASE"/>
    <property type="match status" value="1"/>
</dbReference>
<dbReference type="PROSITE" id="PS50088">
    <property type="entry name" value="ANK_REPEAT"/>
    <property type="match status" value="1"/>
</dbReference>
<dbReference type="GO" id="GO:0006887">
    <property type="term" value="P:exocytosis"/>
    <property type="evidence" value="ECO:0007669"/>
    <property type="project" value="UniProtKB-KW"/>
</dbReference>
<keyword evidence="9" id="KW-0800">Toxin</keyword>
<dbReference type="SUPFAM" id="SSF56601">
    <property type="entry name" value="beta-lactamase/transpeptidase-like"/>
    <property type="match status" value="1"/>
</dbReference>
<comment type="similarity">
    <text evidence="2">Belongs to the glutaminase family.</text>
</comment>
<dbReference type="NCBIfam" id="TIGR03814">
    <property type="entry name" value="Gln_ase"/>
    <property type="match status" value="1"/>
</dbReference>
<evidence type="ECO:0000256" key="3">
    <source>
        <dbReference type="ARBA" id="ARBA00011881"/>
    </source>
</evidence>
<reference evidence="17" key="1">
    <citation type="submission" date="2018-10" db="EMBL/GenBank/DDBJ databases">
        <title>Transcriptome assembly of Aceria tosichella (Wheat curl mite) Type 2.</title>
        <authorList>
            <person name="Scully E.D."/>
            <person name="Geib S.M."/>
            <person name="Palmer N.A."/>
            <person name="Gupta A.K."/>
            <person name="Sarath G."/>
            <person name="Tatineni S."/>
        </authorList>
    </citation>
    <scope>NUCLEOTIDE SEQUENCE</scope>
    <source>
        <strain evidence="17">LincolnNE</strain>
    </source>
</reference>
<dbReference type="AlphaFoldDB" id="A0A6G1SGS3"/>
<dbReference type="SUPFAM" id="SSF48403">
    <property type="entry name" value="Ankyrin repeat"/>
    <property type="match status" value="1"/>
</dbReference>
<comment type="subcellular location">
    <subcellularLocation>
        <location evidence="1">Target cell membrane</location>
    </subcellularLocation>
</comment>
<gene>
    <name evidence="17" type="primary">Gls</name>
    <name evidence="17" type="ORF">g.11118</name>
</gene>
<evidence type="ECO:0000256" key="2">
    <source>
        <dbReference type="ARBA" id="ARBA00011076"/>
    </source>
</evidence>
<proteinExistence type="inferred from homology"/>
<comment type="subunit">
    <text evidence="3">Homotetramer.</text>
</comment>
<dbReference type="GO" id="GO:0006543">
    <property type="term" value="P:L-glutamine catabolic process"/>
    <property type="evidence" value="ECO:0007669"/>
    <property type="project" value="TreeGrafter"/>
</dbReference>
<evidence type="ECO:0000259" key="16">
    <source>
        <dbReference type="Pfam" id="PF17959"/>
    </source>
</evidence>
<keyword evidence="7" id="KW-0677">Repeat</keyword>
<dbReference type="FunFam" id="1.25.40.20:FF:000069">
    <property type="entry name" value="Glutaminase, isoform E"/>
    <property type="match status" value="1"/>
</dbReference>
<name>A0A6G1SGS3_9ACAR</name>
<dbReference type="HAMAP" id="MF_00313">
    <property type="entry name" value="Glutaminase"/>
    <property type="match status" value="1"/>
</dbReference>
<dbReference type="InterPro" id="IPR012338">
    <property type="entry name" value="Beta-lactam/transpept-like"/>
</dbReference>
<dbReference type="Gene3D" id="3.40.710.10">
    <property type="entry name" value="DD-peptidase/beta-lactamase superfamily"/>
    <property type="match status" value="1"/>
</dbReference>
<dbReference type="Pfam" id="PF17959">
    <property type="entry name" value="EF-hand_14"/>
    <property type="match status" value="1"/>
</dbReference>
<sequence length="666" mass="74870">MLSAGRILIPLTQRPLLLVKFNSSNLTLRYHSLWSFSNFQTHSEPPPLLLLSTSELPLPSRRFQSNRAAGTQDGDDIRMSAQIADAKQLVSDSGGDGDKGASSEGAPGDNDGRENYHDTSASDETRIDQHGILEVQNTAEDLIYKNFQDCDGNIRLNEFKSSLATTGLDYSRDIRLREFKLALKSTGRQDGLLSKEEFKSIIKPNLVLISRAMRGDFVIPDWIKFTNKLEEFYWKCKVNKGGKVADYIPQLAKYNPDYWGVSMCTIDGQRFQFGDVDVPFTIQSSGKPINYAIALNELGSDITHQYVGQEPSGRLFNDLTLKIFEDGDRPKPHNPMVNSGAIVICSLLMSLIHKSMKTSEKFDWVCDIYKSMAHGEHVGFNNATFLSEREAADRNYAIGFYMRENKCFPEDTNLKAVMDFYFQLCSLEVNCLTVSMMAATLANGGICPMTEERIFDSRAVRDVLSLMHSCGMYDYSGQFAFNVGLPAKSGVSGCTMVVIPNVGGLGLFSPPLDSYGNSVRSLQFCNELVNHFNFHQYDNLRHVPHKSDPRRKRYETLGLNIICLLFAAAKGDMSAIRRYYMSGMDLSLSDYDHRTALHSAAAEGHLHIIEFLLETCGLQHEPRDRWGRRPVDDANYGGHKHVAEFLTRWPEIKQQLQQERGKQGGK</sequence>
<dbReference type="GO" id="GO:0004359">
    <property type="term" value="F:glutaminase activity"/>
    <property type="evidence" value="ECO:0007669"/>
    <property type="project" value="UniProtKB-EC"/>
</dbReference>
<dbReference type="Pfam" id="PF04960">
    <property type="entry name" value="Glutaminase"/>
    <property type="match status" value="1"/>
</dbReference>
<keyword evidence="9" id="KW-0638">Presynaptic neurotoxin</keyword>
<keyword evidence="6" id="KW-1052">Target cell membrane</keyword>
<evidence type="ECO:0000256" key="6">
    <source>
        <dbReference type="ARBA" id="ARBA00022537"/>
    </source>
</evidence>
<evidence type="ECO:0000256" key="1">
    <source>
        <dbReference type="ARBA" id="ARBA00004175"/>
    </source>
</evidence>
<dbReference type="InterPro" id="IPR036770">
    <property type="entry name" value="Ankyrin_rpt-contain_sf"/>
</dbReference>
<keyword evidence="8" id="KW-0378">Hydrolase</keyword>
<feature type="region of interest" description="Disordered" evidence="15">
    <location>
        <begin position="89"/>
        <end position="129"/>
    </location>
</feature>
<evidence type="ECO:0000256" key="5">
    <source>
        <dbReference type="ARBA" id="ARBA00022483"/>
    </source>
</evidence>
<comment type="catalytic activity">
    <reaction evidence="12">
        <text>L-glutamine + H2O = L-glutamate + NH4(+)</text>
        <dbReference type="Rhea" id="RHEA:15889"/>
        <dbReference type="ChEBI" id="CHEBI:15377"/>
        <dbReference type="ChEBI" id="CHEBI:28938"/>
        <dbReference type="ChEBI" id="CHEBI:29985"/>
        <dbReference type="ChEBI" id="CHEBI:58359"/>
        <dbReference type="EC" id="3.5.1.2"/>
    </reaction>
</comment>
<evidence type="ECO:0000256" key="10">
    <source>
        <dbReference type="ARBA" id="ARBA00023043"/>
    </source>
</evidence>
<protein>
    <recommendedName>
        <fullName evidence="4">glutaminase</fullName>
        <ecNumber evidence="4">3.5.1.2</ecNumber>
    </recommendedName>
    <alternativeName>
        <fullName evidence="13">L-glutamine amidohydrolase</fullName>
    </alternativeName>
</protein>
<dbReference type="GO" id="GO:0006537">
    <property type="term" value="P:glutamate biosynthetic process"/>
    <property type="evidence" value="ECO:0007669"/>
    <property type="project" value="TreeGrafter"/>
</dbReference>
<dbReference type="Gene3D" id="1.25.40.20">
    <property type="entry name" value="Ankyrin repeat-containing domain"/>
    <property type="match status" value="1"/>
</dbReference>
<dbReference type="EC" id="3.5.1.2" evidence="4"/>
<dbReference type="InterPro" id="IPR015868">
    <property type="entry name" value="Glutaminase"/>
</dbReference>
<keyword evidence="5" id="KW-0268">Exocytosis</keyword>
<evidence type="ECO:0000256" key="4">
    <source>
        <dbReference type="ARBA" id="ARBA00012918"/>
    </source>
</evidence>
<keyword evidence="10 14" id="KW-0040">ANK repeat</keyword>
<evidence type="ECO:0000256" key="9">
    <source>
        <dbReference type="ARBA" id="ARBA00023028"/>
    </source>
</evidence>